<dbReference type="InterPro" id="IPR006427">
    <property type="entry name" value="Portal_HK97"/>
</dbReference>
<sequence length="420" mass="45771">MWPFSAKPGSKVKNSFENPNTPLTGMELASVFGGGPTMAGPAVSESSAMRSTTVYRCVSIISSLGSSAPLSVYGRTEKGRVLAEKHRLYPILHGDPCGYMGSDTWRQLILTHLLLWGNHYSLIEYDNAARVVSLTPLPPWQVNVKRVGRRNKYEVQGLAEDVDQEDMLHFMGQTLDGISGVSPIALAGRQTIGTSLAMEAFAAYIHANSARPGGVITLKDGPTPHIDSMRVLKAQFDQQYSGNHNAGRTLFLDGGMTWQQMQMSPEAAQTLESRSFQLREICNIFGVPAFLLGENANMTAWGSGIEQMMLGFLTITLAPLLAKIESEVNRKLFKGSQFYASHDKEALTAMDAKTVAELYSKMITSGVMTPNEARNKLHMEDLEGGDQLFIQGAMVPLSMAGKYPPTKPLPIDPPPEQGST</sequence>
<proteinExistence type="predicted"/>
<keyword evidence="2" id="KW-1171">Viral genome ejection through host cell envelope</keyword>
<feature type="region of interest" description="Disordered" evidence="4">
    <location>
        <begin position="1"/>
        <end position="20"/>
    </location>
</feature>
<reference evidence="5" key="1">
    <citation type="submission" date="2020-05" db="EMBL/GenBank/DDBJ databases">
        <authorList>
            <person name="Chiriac C."/>
            <person name="Salcher M."/>
            <person name="Ghai R."/>
            <person name="Kavagutti S V."/>
        </authorList>
    </citation>
    <scope>NUCLEOTIDE SEQUENCE</scope>
</reference>
<organism evidence="5">
    <name type="scientific">uncultured Caudovirales phage</name>
    <dbReference type="NCBI Taxonomy" id="2100421"/>
    <lineage>
        <taxon>Viruses</taxon>
        <taxon>Duplodnaviria</taxon>
        <taxon>Heunggongvirae</taxon>
        <taxon>Uroviricota</taxon>
        <taxon>Caudoviricetes</taxon>
        <taxon>Peduoviridae</taxon>
        <taxon>Maltschvirus</taxon>
        <taxon>Maltschvirus maltsch</taxon>
    </lineage>
</organism>
<keyword evidence="2" id="KW-1162">Viral penetration into host cytoplasm</keyword>
<evidence type="ECO:0000256" key="3">
    <source>
        <dbReference type="ARBA" id="ARBA00023219"/>
    </source>
</evidence>
<dbReference type="NCBIfam" id="TIGR01537">
    <property type="entry name" value="portal_HK97"/>
    <property type="match status" value="1"/>
</dbReference>
<keyword evidence="1" id="KW-1188">Viral release from host cell</keyword>
<keyword evidence="1" id="KW-0118">Viral capsid assembly</keyword>
<evidence type="ECO:0000256" key="4">
    <source>
        <dbReference type="SAM" id="MobiDB-lite"/>
    </source>
</evidence>
<dbReference type="InterPro" id="IPR006944">
    <property type="entry name" value="Phage/GTA_portal"/>
</dbReference>
<evidence type="ECO:0000256" key="1">
    <source>
        <dbReference type="ARBA" id="ARBA00022950"/>
    </source>
</evidence>
<name>A0A6J5RFE6_9CAUD</name>
<gene>
    <name evidence="5" type="ORF">UFOVP1299_65</name>
</gene>
<dbReference type="Pfam" id="PF04860">
    <property type="entry name" value="Phage_portal"/>
    <property type="match status" value="1"/>
</dbReference>
<accession>A0A6J5RFE6</accession>
<keyword evidence="2" id="KW-1160">Virus entry into host cell</keyword>
<evidence type="ECO:0000313" key="5">
    <source>
        <dbReference type="EMBL" id="CAB4196250.1"/>
    </source>
</evidence>
<keyword evidence="3" id="KW-0231">Viral genome packaging</keyword>
<evidence type="ECO:0000256" key="2">
    <source>
        <dbReference type="ARBA" id="ARBA00023009"/>
    </source>
</evidence>
<dbReference type="EMBL" id="LR797246">
    <property type="protein sequence ID" value="CAB4196250.1"/>
    <property type="molecule type" value="Genomic_DNA"/>
</dbReference>
<protein>
    <submittedName>
        <fullName evidence="5">COG4695 Phage-related protein</fullName>
    </submittedName>
</protein>